<protein>
    <submittedName>
        <fullName evidence="1">Uncharacterized protein</fullName>
    </submittedName>
</protein>
<proteinExistence type="predicted"/>
<evidence type="ECO:0000313" key="1">
    <source>
        <dbReference type="EMBL" id="QHT33606.1"/>
    </source>
</evidence>
<name>A0A6C0EWS1_9ZZZZ</name>
<dbReference type="EMBL" id="MN738969">
    <property type="protein sequence ID" value="QHT33606.1"/>
    <property type="molecule type" value="Genomic_DNA"/>
</dbReference>
<sequence length="147" mass="16070">MSIESLFAAAIIAAESIDVEVPATPRVEAEEESSKFPQTAEEVAAIDMSFLGDDWAADMLRDAMNAVVLAQQDPEISAQEIDVWSYLSTYEPPAGQGFMFSRGDIVVESVQRNMLVGHSGSSMAVTMRQLQLLAKIGFPQYCDGYRI</sequence>
<accession>A0A6C0EWS1</accession>
<reference evidence="1" key="1">
    <citation type="journal article" date="2020" name="Nature">
        <title>Giant virus diversity and host interactions through global metagenomics.</title>
        <authorList>
            <person name="Schulz F."/>
            <person name="Roux S."/>
            <person name="Paez-Espino D."/>
            <person name="Jungbluth S."/>
            <person name="Walsh D.A."/>
            <person name="Denef V.J."/>
            <person name="McMahon K.D."/>
            <person name="Konstantinidis K.T."/>
            <person name="Eloe-Fadrosh E.A."/>
            <person name="Kyrpides N.C."/>
            <person name="Woyke T."/>
        </authorList>
    </citation>
    <scope>NUCLEOTIDE SEQUENCE</scope>
    <source>
        <strain evidence="1">GVMAG-M-3300009161-36</strain>
    </source>
</reference>
<organism evidence="1">
    <name type="scientific">viral metagenome</name>
    <dbReference type="NCBI Taxonomy" id="1070528"/>
    <lineage>
        <taxon>unclassified sequences</taxon>
        <taxon>metagenomes</taxon>
        <taxon>organismal metagenomes</taxon>
    </lineage>
</organism>
<dbReference type="AlphaFoldDB" id="A0A6C0EWS1"/>